<dbReference type="PANTHER" id="PTHR32089">
    <property type="entry name" value="METHYL-ACCEPTING CHEMOTAXIS PROTEIN MCPB"/>
    <property type="match status" value="1"/>
</dbReference>
<dbReference type="KEGG" id="geo:Geob_1355"/>
<dbReference type="RefSeq" id="WP_012646444.1">
    <property type="nucleotide sequence ID" value="NC_011979.1"/>
</dbReference>
<evidence type="ECO:0000256" key="2">
    <source>
        <dbReference type="ARBA" id="ARBA00029447"/>
    </source>
</evidence>
<feature type="transmembrane region" description="Helical" evidence="4">
    <location>
        <begin position="199"/>
        <end position="221"/>
    </location>
</feature>
<keyword evidence="8" id="KW-1185">Reference proteome</keyword>
<sequence length="743" mass="79508">MKLGQRLNFIGHMKIKTKMLLIMAVVFFGFAVSLGMSYYTINQVKVGSRIYTDIKNSRDTIEQIAFLKSDLNRVRAEVITLISEENGDEQEVIVGDIQQITTEINDQFTAIINKLDSEEKKLAVQDAQITWQEFLDTMQNEQIPAARQGNRAVALELAQNVQKMRYDRFIEQVGSTVDTLRMEIEEREAVTAKLIRQKIIIAGSVSAGLFLVVLLAITWVARSITSPLVKGVNFAQSVAEGNLSETVAVSSSDEIGELSAALNRMVASLSHMVKRISASARDLATVSGQIYQASSSVSESADLQANDIGETSLAVQAINTSVKDVAHGVDSLSISASETSSSILEMAASVEEVAGNMESLVESVVEVSSSITEIAAAIKQISESASALMDTSAATASSVSQMDSSIKEIERNSQETASIAAEVLKDAEIGKDSVGATIAGMDQIRSASLITAEVITALSEKTENIGAIIRVIDDVTEQTNLLALNAAIIAAQAGEHGKGFAVVADEIKELAERTKSSTGEITTLIKGVQLETEKAVSAIGSAEKYIQEGAHLSRLSGEALEKIVSGVKQSTDRMRAIARTAVEQAGGSRIINEAMENVSSMVQQIGSATKEQAKVSDFIVATVERMTGFANQVRSSTREQARASSSIAKSTESMTEMISSIKSACDVQTESSAKIVQAVAKIEKSTGKNLEATQILNTAVSSLSDQTDILQKEMNVFKMEDETGIAENIEDIDGETVVLTETA</sequence>
<dbReference type="Pfam" id="PF00015">
    <property type="entry name" value="MCPsignal"/>
    <property type="match status" value="1"/>
</dbReference>
<evidence type="ECO:0000256" key="1">
    <source>
        <dbReference type="ARBA" id="ARBA00023224"/>
    </source>
</evidence>
<evidence type="ECO:0000256" key="3">
    <source>
        <dbReference type="PROSITE-ProRule" id="PRU00284"/>
    </source>
</evidence>
<organism evidence="7 8">
    <name type="scientific">Geotalea daltonii (strain DSM 22248 / JCM 15807 / FRC-32)</name>
    <name type="common">Geobacter daltonii</name>
    <dbReference type="NCBI Taxonomy" id="316067"/>
    <lineage>
        <taxon>Bacteria</taxon>
        <taxon>Pseudomonadati</taxon>
        <taxon>Thermodesulfobacteriota</taxon>
        <taxon>Desulfuromonadia</taxon>
        <taxon>Geobacterales</taxon>
        <taxon>Geobacteraceae</taxon>
        <taxon>Geotalea</taxon>
    </lineage>
</organism>
<evidence type="ECO:0000259" key="6">
    <source>
        <dbReference type="PROSITE" id="PS50885"/>
    </source>
</evidence>
<dbReference type="Pfam" id="PF12729">
    <property type="entry name" value="4HB_MCP_1"/>
    <property type="match status" value="1"/>
</dbReference>
<gene>
    <name evidence="7" type="primary">mcp64H-4</name>
    <name evidence="7" type="ordered locus">Geob_1355</name>
</gene>
<dbReference type="Gene3D" id="6.10.340.10">
    <property type="match status" value="1"/>
</dbReference>
<dbReference type="GO" id="GO:0016020">
    <property type="term" value="C:membrane"/>
    <property type="evidence" value="ECO:0007669"/>
    <property type="project" value="InterPro"/>
</dbReference>
<dbReference type="STRING" id="316067.Geob_1355"/>
<dbReference type="SMART" id="SM00283">
    <property type="entry name" value="MA"/>
    <property type="match status" value="1"/>
</dbReference>
<keyword evidence="4" id="KW-0472">Membrane</keyword>
<keyword evidence="1 3" id="KW-0807">Transducer</keyword>
<dbReference type="OrthoDB" id="5523945at2"/>
<dbReference type="InterPro" id="IPR003660">
    <property type="entry name" value="HAMP_dom"/>
</dbReference>
<feature type="domain" description="HAMP" evidence="6">
    <location>
        <begin position="222"/>
        <end position="274"/>
    </location>
</feature>
<dbReference type="Pfam" id="PF00672">
    <property type="entry name" value="HAMP"/>
    <property type="match status" value="1"/>
</dbReference>
<dbReference type="eggNOG" id="COG0840">
    <property type="taxonomic scope" value="Bacteria"/>
</dbReference>
<feature type="domain" description="Methyl-accepting transducer" evidence="5">
    <location>
        <begin position="363"/>
        <end position="599"/>
    </location>
</feature>
<dbReference type="SMART" id="SM00304">
    <property type="entry name" value="HAMP"/>
    <property type="match status" value="2"/>
</dbReference>
<dbReference type="HOGENOM" id="CLU_000445_107_27_7"/>
<evidence type="ECO:0000313" key="8">
    <source>
        <dbReference type="Proteomes" id="UP000007721"/>
    </source>
</evidence>
<dbReference type="InterPro" id="IPR004089">
    <property type="entry name" value="MCPsignal_dom"/>
</dbReference>
<reference evidence="7 8" key="1">
    <citation type="submission" date="2009-01" db="EMBL/GenBank/DDBJ databases">
        <title>Complete sequence of Geobacter sp. FRC-32.</title>
        <authorList>
            <consortium name="US DOE Joint Genome Institute"/>
            <person name="Lucas S."/>
            <person name="Copeland A."/>
            <person name="Lapidus A."/>
            <person name="Glavina del Rio T."/>
            <person name="Dalin E."/>
            <person name="Tice H."/>
            <person name="Bruce D."/>
            <person name="Goodwin L."/>
            <person name="Pitluck S."/>
            <person name="Saunders E."/>
            <person name="Brettin T."/>
            <person name="Detter J.C."/>
            <person name="Han C."/>
            <person name="Larimer F."/>
            <person name="Land M."/>
            <person name="Hauser L."/>
            <person name="Kyrpides N."/>
            <person name="Ovchinnikova G."/>
            <person name="Kostka J."/>
            <person name="Richardson P."/>
        </authorList>
    </citation>
    <scope>NUCLEOTIDE SEQUENCE [LARGE SCALE GENOMIC DNA]</scope>
    <source>
        <strain evidence="8">DSM 22248 / JCM 15807 / FRC-32</strain>
    </source>
</reference>
<keyword evidence="4" id="KW-0812">Transmembrane</keyword>
<keyword evidence="4" id="KW-1133">Transmembrane helix</keyword>
<dbReference type="GO" id="GO:0007165">
    <property type="term" value="P:signal transduction"/>
    <property type="evidence" value="ECO:0007669"/>
    <property type="project" value="UniProtKB-KW"/>
</dbReference>
<dbReference type="EMBL" id="CP001390">
    <property type="protein sequence ID" value="ACM19715.1"/>
    <property type="molecule type" value="Genomic_DNA"/>
</dbReference>
<dbReference type="Gene3D" id="1.10.287.950">
    <property type="entry name" value="Methyl-accepting chemotaxis protein"/>
    <property type="match status" value="1"/>
</dbReference>
<proteinExistence type="inferred from homology"/>
<dbReference type="AlphaFoldDB" id="B9M4I9"/>
<protein>
    <submittedName>
        <fullName evidence="7">Methyl-accepting chemotaxis sensory transducer, class 40+24H</fullName>
    </submittedName>
</protein>
<comment type="similarity">
    <text evidence="2">Belongs to the methyl-accepting chemotaxis (MCP) protein family.</text>
</comment>
<dbReference type="InterPro" id="IPR024478">
    <property type="entry name" value="HlyB_4HB_MCP"/>
</dbReference>
<evidence type="ECO:0000256" key="4">
    <source>
        <dbReference type="SAM" id="Phobius"/>
    </source>
</evidence>
<name>B9M4I9_GEODF</name>
<accession>B9M4I9</accession>
<dbReference type="Proteomes" id="UP000007721">
    <property type="component" value="Chromosome"/>
</dbReference>
<dbReference type="PROSITE" id="PS50885">
    <property type="entry name" value="HAMP"/>
    <property type="match status" value="1"/>
</dbReference>
<dbReference type="PANTHER" id="PTHR32089:SF112">
    <property type="entry name" value="LYSOZYME-LIKE PROTEIN-RELATED"/>
    <property type="match status" value="1"/>
</dbReference>
<feature type="transmembrane region" description="Helical" evidence="4">
    <location>
        <begin position="20"/>
        <end position="41"/>
    </location>
</feature>
<dbReference type="PROSITE" id="PS50111">
    <property type="entry name" value="CHEMOTAXIS_TRANSDUC_2"/>
    <property type="match status" value="1"/>
</dbReference>
<evidence type="ECO:0000259" key="5">
    <source>
        <dbReference type="PROSITE" id="PS50111"/>
    </source>
</evidence>
<evidence type="ECO:0000313" key="7">
    <source>
        <dbReference type="EMBL" id="ACM19715.1"/>
    </source>
</evidence>
<dbReference type="SUPFAM" id="SSF58104">
    <property type="entry name" value="Methyl-accepting chemotaxis protein (MCP) signaling domain"/>
    <property type="match status" value="3"/>
</dbReference>
<dbReference type="CDD" id="cd06225">
    <property type="entry name" value="HAMP"/>
    <property type="match status" value="1"/>
</dbReference>